<feature type="region of interest" description="Disordered" evidence="3">
    <location>
        <begin position="394"/>
        <end position="422"/>
    </location>
</feature>
<feature type="domain" description="SGNH hydrolase-type esterase" evidence="5">
    <location>
        <begin position="177"/>
        <end position="364"/>
    </location>
</feature>
<sequence>MRKTCYIFLFLLSSITVLGQQTIYKFNFTDKPVKGYVSVPSNTIYGENSVYGYDLNTNPTNGNSFFFSVDVPEGNYKVTVVLGSDKGESNTTVKAESRRLMLANIKTSKGKYSTHTFAVNIRNTKIGDTDSVRIKKRETGKLIWDDKLTLEFNGKNPVVAKIEIEKADNIPTIFLAGNSTVVDEAEEPWCGWGQIFPRFFTSDIAIANYAESGEAANTFVASKRFAKLLSKMRKGDYLFIEFGHNDQKQKGEGKGPYTSYKSDLKYLADKTREKGAIPVLVTSMHRRFFDDNGKVKNTHGDYPDAVRQLAKEENITLIDLNNMSATLYEAWGVEGSKRAFVYYPAGTFPNQKEPLADNTHFNPYGGTEIARCILKGMIDNNLPVKKYIRKDVRPFDPAHPDDPDKFDIPATPFSSMVKPDGN</sequence>
<dbReference type="Gene3D" id="2.60.120.430">
    <property type="entry name" value="Galactose-binding lectin"/>
    <property type="match status" value="1"/>
</dbReference>
<dbReference type="OrthoDB" id="9807041at2"/>
<keyword evidence="2" id="KW-0378">Hydrolase</keyword>
<gene>
    <name evidence="6" type="ORF">HMPREF9455_02342</name>
</gene>
<dbReference type="InterPro" id="IPR013830">
    <property type="entry name" value="SGNH_hydro"/>
</dbReference>
<keyword evidence="4" id="KW-0732">Signal</keyword>
<evidence type="ECO:0000259" key="5">
    <source>
        <dbReference type="Pfam" id="PF13472"/>
    </source>
</evidence>
<dbReference type="PANTHER" id="PTHR43695:SF1">
    <property type="entry name" value="RHAMNOGALACTURONAN ACETYLESTERASE"/>
    <property type="match status" value="1"/>
</dbReference>
<dbReference type="Proteomes" id="UP000004913">
    <property type="component" value="Unassembled WGS sequence"/>
</dbReference>
<dbReference type="InterPro" id="IPR008979">
    <property type="entry name" value="Galactose-bd-like_sf"/>
</dbReference>
<accession>F5IYW2</accession>
<dbReference type="RefSeq" id="WP_006799873.1">
    <property type="nucleotide sequence ID" value="NZ_GL891983.1"/>
</dbReference>
<dbReference type="STRING" id="742766.HMPREF9455_02342"/>
<feature type="compositionally biased region" description="Basic and acidic residues" evidence="3">
    <location>
        <begin position="394"/>
        <end position="407"/>
    </location>
</feature>
<keyword evidence="7" id="KW-1185">Reference proteome</keyword>
<evidence type="ECO:0000256" key="1">
    <source>
        <dbReference type="ARBA" id="ARBA00008668"/>
    </source>
</evidence>
<protein>
    <recommendedName>
        <fullName evidence="5">SGNH hydrolase-type esterase domain-containing protein</fullName>
    </recommendedName>
</protein>
<reference evidence="6 7" key="1">
    <citation type="submission" date="2011-04" db="EMBL/GenBank/DDBJ databases">
        <title>The Genome Sequence of Dysgonomonas gadei ATCC BAA-286.</title>
        <authorList>
            <consortium name="The Broad Institute Genome Sequencing Platform"/>
            <person name="Earl A."/>
            <person name="Ward D."/>
            <person name="Feldgarden M."/>
            <person name="Gevers D."/>
            <person name="Pudlo N."/>
            <person name="Martens E."/>
            <person name="Allen-Vercoe E."/>
            <person name="Young S.K."/>
            <person name="Zeng Q."/>
            <person name="Gargeya S."/>
            <person name="Fitzgerald M."/>
            <person name="Haas B."/>
            <person name="Abouelleil A."/>
            <person name="Alvarado L."/>
            <person name="Arachchi H.M."/>
            <person name="Berlin A."/>
            <person name="Brown A."/>
            <person name="Chapman S.B."/>
            <person name="Chen Z."/>
            <person name="Dunbar C."/>
            <person name="Freedman E."/>
            <person name="Gearin G."/>
            <person name="Gellesch M."/>
            <person name="Goldberg J."/>
            <person name="Griggs A."/>
            <person name="Gujja S."/>
            <person name="Heiman D."/>
            <person name="Howarth C."/>
            <person name="Larson L."/>
            <person name="Lui A."/>
            <person name="MacDonald P.J.P."/>
            <person name="Mehta T."/>
            <person name="Montmayeur A."/>
            <person name="Murphy C."/>
            <person name="Neiman D."/>
            <person name="Pearson M."/>
            <person name="Priest M."/>
            <person name="Roberts A."/>
            <person name="Saif S."/>
            <person name="Shea T."/>
            <person name="Shenoy N."/>
            <person name="Sisk P."/>
            <person name="Stolte C."/>
            <person name="Sykes S."/>
            <person name="Yandava C."/>
            <person name="Wortman J."/>
            <person name="Nusbaum C."/>
            <person name="Birren B."/>
        </authorList>
    </citation>
    <scope>NUCLEOTIDE SEQUENCE [LARGE SCALE GENOMIC DNA]</scope>
    <source>
        <strain evidence="6 7">ATCC BAA-286</strain>
    </source>
</reference>
<dbReference type="InterPro" id="IPR037459">
    <property type="entry name" value="RhgT-like"/>
</dbReference>
<dbReference type="GO" id="GO:0016788">
    <property type="term" value="F:hydrolase activity, acting on ester bonds"/>
    <property type="evidence" value="ECO:0007669"/>
    <property type="project" value="UniProtKB-ARBA"/>
</dbReference>
<dbReference type="AlphaFoldDB" id="F5IYW2"/>
<dbReference type="CDD" id="cd01821">
    <property type="entry name" value="Rhamnogalacturan_acetylesterase_like"/>
    <property type="match status" value="1"/>
</dbReference>
<dbReference type="SUPFAM" id="SSF52266">
    <property type="entry name" value="SGNH hydrolase"/>
    <property type="match status" value="1"/>
</dbReference>
<dbReference type="eggNOG" id="COG2755">
    <property type="taxonomic scope" value="Bacteria"/>
</dbReference>
<dbReference type="PANTHER" id="PTHR43695">
    <property type="entry name" value="PUTATIVE (AFU_ORTHOLOGUE AFUA_2G17250)-RELATED"/>
    <property type="match status" value="1"/>
</dbReference>
<dbReference type="InterPro" id="IPR036514">
    <property type="entry name" value="SGNH_hydro_sf"/>
</dbReference>
<evidence type="ECO:0000256" key="4">
    <source>
        <dbReference type="SAM" id="SignalP"/>
    </source>
</evidence>
<proteinExistence type="inferred from homology"/>
<dbReference type="Pfam" id="PF13472">
    <property type="entry name" value="Lipase_GDSL_2"/>
    <property type="match status" value="1"/>
</dbReference>
<name>F5IYW2_9BACT</name>
<dbReference type="HOGENOM" id="CLU_037723_0_0_10"/>
<dbReference type="EMBL" id="ADLV01000027">
    <property type="protein sequence ID" value="EGK01509.1"/>
    <property type="molecule type" value="Genomic_DNA"/>
</dbReference>
<feature type="chain" id="PRO_5003328542" description="SGNH hydrolase-type esterase domain-containing protein" evidence="4">
    <location>
        <begin position="20"/>
        <end position="422"/>
    </location>
</feature>
<comment type="caution">
    <text evidence="6">The sequence shown here is derived from an EMBL/GenBank/DDBJ whole genome shotgun (WGS) entry which is preliminary data.</text>
</comment>
<comment type="similarity">
    <text evidence="1">Belongs to the 'GDSL' lipolytic enzyme family.</text>
</comment>
<feature type="signal peptide" evidence="4">
    <location>
        <begin position="1"/>
        <end position="19"/>
    </location>
</feature>
<dbReference type="Gene3D" id="3.40.50.1110">
    <property type="entry name" value="SGNH hydrolase"/>
    <property type="match status" value="1"/>
</dbReference>
<evidence type="ECO:0000256" key="2">
    <source>
        <dbReference type="ARBA" id="ARBA00022801"/>
    </source>
</evidence>
<organism evidence="6 7">
    <name type="scientific">Dysgonomonas gadei ATCC BAA-286</name>
    <dbReference type="NCBI Taxonomy" id="742766"/>
    <lineage>
        <taxon>Bacteria</taxon>
        <taxon>Pseudomonadati</taxon>
        <taxon>Bacteroidota</taxon>
        <taxon>Bacteroidia</taxon>
        <taxon>Bacteroidales</taxon>
        <taxon>Dysgonomonadaceae</taxon>
        <taxon>Dysgonomonas</taxon>
    </lineage>
</organism>
<dbReference type="SUPFAM" id="SSF49785">
    <property type="entry name" value="Galactose-binding domain-like"/>
    <property type="match status" value="1"/>
</dbReference>
<evidence type="ECO:0000313" key="6">
    <source>
        <dbReference type="EMBL" id="EGK01509.1"/>
    </source>
</evidence>
<evidence type="ECO:0000256" key="3">
    <source>
        <dbReference type="SAM" id="MobiDB-lite"/>
    </source>
</evidence>
<evidence type="ECO:0000313" key="7">
    <source>
        <dbReference type="Proteomes" id="UP000004913"/>
    </source>
</evidence>